<accession>A0A1Q3ERB5</accession>
<evidence type="ECO:0000256" key="1">
    <source>
        <dbReference type="SAM" id="MobiDB-lite"/>
    </source>
</evidence>
<dbReference type="EMBL" id="BDGU01001246">
    <property type="protein sequence ID" value="GAW09750.1"/>
    <property type="molecule type" value="Genomic_DNA"/>
</dbReference>
<protein>
    <submittedName>
        <fullName evidence="2">Uncharacterized protein</fullName>
    </submittedName>
</protein>
<sequence>MSRPAIVRRRKENRQVWAGKPESDDFGILMGSIMDNQRHFLSEGEYATYKNAISCRPSLHPPRIPPKPLLTHPSKFHSFTRTIGFLFIAIGTVVNIAVPIQNFDAHPSRNVSDDEFSSSSSNSNSTSIYPRMDAAPGNTDLPLQTKPIEACVTIHSVSLLPADTQKSLQAAIEELLKPMIPAITKDIQRGFKKVLPKLNIEDFPKVSGIPVTSIQYKQHTSPEGMYAFDMGVRGKLDILHDEERCNLPDCGCYNVKNALGSSYYGEISQACVEDGKKIYTGFIGGNNIETGVMDKLIEFKNGKGVVPKKILIVIFMIPLQFISTSSVMDIPSV</sequence>
<feature type="region of interest" description="Disordered" evidence="1">
    <location>
        <begin position="109"/>
        <end position="136"/>
    </location>
</feature>
<evidence type="ECO:0000313" key="2">
    <source>
        <dbReference type="EMBL" id="GAW09750.1"/>
    </source>
</evidence>
<feature type="compositionally biased region" description="Low complexity" evidence="1">
    <location>
        <begin position="117"/>
        <end position="127"/>
    </location>
</feature>
<reference evidence="2 3" key="2">
    <citation type="submission" date="2017-02" db="EMBL/GenBank/DDBJ databases">
        <title>A genome survey and senescence transcriptome analysis in Lentinula edodes.</title>
        <authorList>
            <person name="Sakamoto Y."/>
            <person name="Nakade K."/>
            <person name="Sato S."/>
            <person name="Yoshida Y."/>
            <person name="Miyazaki K."/>
            <person name="Natsume S."/>
            <person name="Konno N."/>
        </authorList>
    </citation>
    <scope>NUCLEOTIDE SEQUENCE [LARGE SCALE GENOMIC DNA]</scope>
    <source>
        <strain evidence="2 3">NBRC 111202</strain>
    </source>
</reference>
<proteinExistence type="predicted"/>
<reference evidence="2 3" key="1">
    <citation type="submission" date="2016-08" db="EMBL/GenBank/DDBJ databases">
        <authorList>
            <consortium name="Lentinula edodes genome sequencing consortium"/>
            <person name="Sakamoto Y."/>
            <person name="Nakade K."/>
            <person name="Sato S."/>
            <person name="Yoshida Y."/>
            <person name="Miyazaki K."/>
            <person name="Natsume S."/>
            <person name="Konno N."/>
        </authorList>
    </citation>
    <scope>NUCLEOTIDE SEQUENCE [LARGE SCALE GENOMIC DNA]</scope>
    <source>
        <strain evidence="2 3">NBRC 111202</strain>
    </source>
</reference>
<keyword evidence="3" id="KW-1185">Reference proteome</keyword>
<evidence type="ECO:0000313" key="3">
    <source>
        <dbReference type="Proteomes" id="UP000188533"/>
    </source>
</evidence>
<name>A0A1Q3ERB5_LENED</name>
<comment type="caution">
    <text evidence="2">The sequence shown here is derived from an EMBL/GenBank/DDBJ whole genome shotgun (WGS) entry which is preliminary data.</text>
</comment>
<organism evidence="2 3">
    <name type="scientific">Lentinula edodes</name>
    <name type="common">Shiitake mushroom</name>
    <name type="synonym">Lentinus edodes</name>
    <dbReference type="NCBI Taxonomy" id="5353"/>
    <lineage>
        <taxon>Eukaryota</taxon>
        <taxon>Fungi</taxon>
        <taxon>Dikarya</taxon>
        <taxon>Basidiomycota</taxon>
        <taxon>Agaricomycotina</taxon>
        <taxon>Agaricomycetes</taxon>
        <taxon>Agaricomycetidae</taxon>
        <taxon>Agaricales</taxon>
        <taxon>Marasmiineae</taxon>
        <taxon>Omphalotaceae</taxon>
        <taxon>Lentinula</taxon>
    </lineage>
</organism>
<dbReference type="Proteomes" id="UP000188533">
    <property type="component" value="Unassembled WGS sequence"/>
</dbReference>
<gene>
    <name evidence="2" type="ORF">LENED_011935</name>
</gene>
<dbReference type="AlphaFoldDB" id="A0A1Q3ERB5"/>